<dbReference type="PROSITE" id="PS50156">
    <property type="entry name" value="SSD"/>
    <property type="match status" value="1"/>
</dbReference>
<dbReference type="InterPro" id="IPR050545">
    <property type="entry name" value="Mycobact_MmpL"/>
</dbReference>
<dbReference type="PANTHER" id="PTHR33406">
    <property type="entry name" value="MEMBRANE PROTEIN MJ1562-RELATED"/>
    <property type="match status" value="1"/>
</dbReference>
<dbReference type="RefSeq" id="WP_254165271.1">
    <property type="nucleotide sequence ID" value="NZ_JANAFB010000006.1"/>
</dbReference>
<dbReference type="Proteomes" id="UP001139502">
    <property type="component" value="Unassembled WGS sequence"/>
</dbReference>
<keyword evidence="4 6" id="KW-1133">Transmembrane helix</keyword>
<feature type="transmembrane region" description="Helical" evidence="6">
    <location>
        <begin position="525"/>
        <end position="544"/>
    </location>
</feature>
<keyword evidence="5 6" id="KW-0472">Membrane</keyword>
<comment type="caution">
    <text evidence="8">The sequence shown here is derived from an EMBL/GenBank/DDBJ whole genome shotgun (WGS) entry which is preliminary data.</text>
</comment>
<feature type="transmembrane region" description="Helical" evidence="6">
    <location>
        <begin position="234"/>
        <end position="254"/>
    </location>
</feature>
<gene>
    <name evidence="8" type="ORF">NBM05_03945</name>
</gene>
<evidence type="ECO:0000256" key="2">
    <source>
        <dbReference type="ARBA" id="ARBA00022475"/>
    </source>
</evidence>
<dbReference type="InterPro" id="IPR000731">
    <property type="entry name" value="SSD"/>
</dbReference>
<evidence type="ECO:0000313" key="9">
    <source>
        <dbReference type="Proteomes" id="UP001139502"/>
    </source>
</evidence>
<comment type="subcellular location">
    <subcellularLocation>
        <location evidence="1">Cell membrane</location>
        <topology evidence="1">Multi-pass membrane protein</topology>
    </subcellularLocation>
</comment>
<organism evidence="8 9">
    <name type="scientific">Rothia santali</name>
    <dbReference type="NCBI Taxonomy" id="2949643"/>
    <lineage>
        <taxon>Bacteria</taxon>
        <taxon>Bacillati</taxon>
        <taxon>Actinomycetota</taxon>
        <taxon>Actinomycetes</taxon>
        <taxon>Micrococcales</taxon>
        <taxon>Micrococcaceae</taxon>
        <taxon>Rothia</taxon>
    </lineage>
</organism>
<evidence type="ECO:0000256" key="5">
    <source>
        <dbReference type="ARBA" id="ARBA00023136"/>
    </source>
</evidence>
<keyword evidence="3 6" id="KW-0812">Transmembrane</keyword>
<dbReference type="GO" id="GO:0005886">
    <property type="term" value="C:plasma membrane"/>
    <property type="evidence" value="ECO:0007669"/>
    <property type="project" value="UniProtKB-SubCell"/>
</dbReference>
<dbReference type="Gene3D" id="1.20.1640.10">
    <property type="entry name" value="Multidrug efflux transporter AcrB transmembrane domain"/>
    <property type="match status" value="2"/>
</dbReference>
<feature type="transmembrane region" description="Helical" evidence="6">
    <location>
        <begin position="20"/>
        <end position="39"/>
    </location>
</feature>
<dbReference type="SUPFAM" id="SSF82866">
    <property type="entry name" value="Multidrug efflux transporter AcrB transmembrane domain"/>
    <property type="match status" value="2"/>
</dbReference>
<feature type="transmembrane region" description="Helical" evidence="6">
    <location>
        <begin position="183"/>
        <end position="202"/>
    </location>
</feature>
<dbReference type="PANTHER" id="PTHR33406:SF13">
    <property type="entry name" value="MEMBRANE PROTEIN YDFJ"/>
    <property type="match status" value="1"/>
</dbReference>
<feature type="domain" description="SSD" evidence="7">
    <location>
        <begin position="200"/>
        <end position="332"/>
    </location>
</feature>
<feature type="transmembrane region" description="Helical" evidence="6">
    <location>
        <begin position="207"/>
        <end position="228"/>
    </location>
</feature>
<dbReference type="Pfam" id="PF03176">
    <property type="entry name" value="MMPL"/>
    <property type="match status" value="2"/>
</dbReference>
<feature type="transmembrane region" description="Helical" evidence="6">
    <location>
        <begin position="376"/>
        <end position="394"/>
    </location>
</feature>
<keyword evidence="9" id="KW-1185">Reference proteome</keyword>
<dbReference type="EMBL" id="JANAFB010000006">
    <property type="protein sequence ID" value="MCP3425199.1"/>
    <property type="molecule type" value="Genomic_DNA"/>
</dbReference>
<accession>A0A9X2KHV8</accession>
<dbReference type="InterPro" id="IPR004869">
    <property type="entry name" value="MMPL_dom"/>
</dbReference>
<evidence type="ECO:0000313" key="8">
    <source>
        <dbReference type="EMBL" id="MCP3425199.1"/>
    </source>
</evidence>
<sequence>MSKFLSALGQLSARFRWVVLSSWALIFALLTAVLVLGGMNDQPDAEETALPDTAASAALERMNAEFPSTDQSGETLQLVFHPDGSPVTDADLAPRIQQVLDEAAQLPGVQSVSDPFDPTRPYVSEDQELAVATLDYGNVSPDDAESFQKAAQNFQASAPADLGAELGNNLVALSAPPAGVGEAIGVVAAFIVLALTFGSLLAAGANLLIAVVGVGIGVVGILAYGTYAPMDDNALILAAMLGLAVGIDYSLFILSRYKTELRAGKTVSEAIGQAVGTAGTAVVFAGMTVIVALCALMVADIDYVTQMGLGAAFAVLTAVLLALTMLPAVMRILGLRILTRAQRAAYLRGDDSTAVAGSTKHGVMFKWGDFVVKRPVFSLLAGVLTLVVVALPMLSMKTAFSIPGGADPQGTERSAYNLIVDEFGGTQSPLMVLVEGSEVTDHVAEVEQGLTEYPGVRSVTPAQVNDTGDYARIIVTPEGGPIDERTKDLVHMLRDEADAVSGVHLEVTGETAIGIDQDEQLMSALITYVCVIVVLSMMLLIVLFRSLLVPLIATVGYLLSVGASFGASVAVFQWGWFDPIIAAPQGDPMMSLLPLILVGVLFGLAMDYQVFLVSRIQEMYHRGLSPRDAVREGFARSGPVLVAAASIMVVVFAGFASSSFAIGASIALGLLVGVAADAFIVRLVLTPALLTLLGHSAWWLPRWLDRILPDVDVEGRALESSVQNTLPTRESVHA</sequence>
<proteinExistence type="predicted"/>
<dbReference type="AlphaFoldDB" id="A0A9X2KHV8"/>
<evidence type="ECO:0000259" key="7">
    <source>
        <dbReference type="PROSITE" id="PS50156"/>
    </source>
</evidence>
<feature type="transmembrane region" description="Helical" evidence="6">
    <location>
        <begin position="275"/>
        <end position="299"/>
    </location>
</feature>
<evidence type="ECO:0000256" key="4">
    <source>
        <dbReference type="ARBA" id="ARBA00022989"/>
    </source>
</evidence>
<protein>
    <submittedName>
        <fullName evidence="8">MMPL family transporter</fullName>
    </submittedName>
</protein>
<evidence type="ECO:0000256" key="6">
    <source>
        <dbReference type="SAM" id="Phobius"/>
    </source>
</evidence>
<feature type="transmembrane region" description="Helical" evidence="6">
    <location>
        <begin position="634"/>
        <end position="656"/>
    </location>
</feature>
<feature type="transmembrane region" description="Helical" evidence="6">
    <location>
        <begin position="592"/>
        <end position="613"/>
    </location>
</feature>
<feature type="transmembrane region" description="Helical" evidence="6">
    <location>
        <begin position="662"/>
        <end position="685"/>
    </location>
</feature>
<feature type="transmembrane region" description="Helical" evidence="6">
    <location>
        <begin position="551"/>
        <end position="572"/>
    </location>
</feature>
<evidence type="ECO:0000256" key="3">
    <source>
        <dbReference type="ARBA" id="ARBA00022692"/>
    </source>
</evidence>
<name>A0A9X2KHV8_9MICC</name>
<feature type="transmembrane region" description="Helical" evidence="6">
    <location>
        <begin position="311"/>
        <end position="333"/>
    </location>
</feature>
<keyword evidence="2" id="KW-1003">Cell membrane</keyword>
<evidence type="ECO:0000256" key="1">
    <source>
        <dbReference type="ARBA" id="ARBA00004651"/>
    </source>
</evidence>
<reference evidence="8" key="1">
    <citation type="submission" date="2022-06" db="EMBL/GenBank/DDBJ databases">
        <title>Rothia sp. isolated from sandalwood seedling.</title>
        <authorList>
            <person name="Tuikhar N."/>
            <person name="Kirdat K."/>
            <person name="Thorat V."/>
            <person name="Swetha P."/>
            <person name="Padma S."/>
            <person name="Sundararaj R."/>
            <person name="Yadav A."/>
        </authorList>
    </citation>
    <scope>NUCLEOTIDE SEQUENCE</scope>
    <source>
        <strain evidence="8">AR01</strain>
    </source>
</reference>